<feature type="domain" description="Purple acid phosphatase N-terminal" evidence="4">
    <location>
        <begin position="62"/>
        <end position="147"/>
    </location>
</feature>
<dbReference type="EMBL" id="VULN01000021">
    <property type="protein sequence ID" value="MSS83064.1"/>
    <property type="molecule type" value="Genomic_DNA"/>
</dbReference>
<evidence type="ECO:0000313" key="6">
    <source>
        <dbReference type="Proteomes" id="UP000441455"/>
    </source>
</evidence>
<dbReference type="InterPro" id="IPR015914">
    <property type="entry name" value="PAPs_N"/>
</dbReference>
<evidence type="ECO:0000259" key="3">
    <source>
        <dbReference type="Pfam" id="PF00149"/>
    </source>
</evidence>
<sequence>MKKNVSIKKSRILMGFLALAVALVAGVWHFSPWFRTWALGKVDQARGAAIHYDLLDQVEARNIRQVMTADPSRSRVIQWQSDYPVKEEPVLEYRKAGESSLTAASVKEEKFTDGGKDTWIYTARLEQLEPGQAYEYRIRAGKKATEWMPLKAFAGNTFKALIFPDSQSADYSVWKAAAQPAWQRNPDASFFVNMGDLVDNGEDSSQWNAWFGVVEPMAEKIPVAPLMGNHETYDLNWKVRMPEGYLHRFALPDNGREKYRNQFYSFTVGDVHFVVLNTQNEELKEWEPDLARDQEAWFQEDMARNQGKWNIVLMHKDPLQYAFDPATRPGRDRAEGFSPEGREWMPLFDRYGVDLVLSAHLHTYRNRGRIYDFQRADHGPSYIITGVAGDVRYPSLWKRHALDVTLAPQPETDNYLVLEKQEDQLRIQCFLPDGTLVDTVTIGKSEE</sequence>
<keyword evidence="2" id="KW-1133">Transmembrane helix</keyword>
<feature type="domain" description="Calcineurin-like phosphoesterase" evidence="3">
    <location>
        <begin position="184"/>
        <end position="364"/>
    </location>
</feature>
<dbReference type="Pfam" id="PF00149">
    <property type="entry name" value="Metallophos"/>
    <property type="match status" value="1"/>
</dbReference>
<keyword evidence="2" id="KW-0472">Membrane</keyword>
<dbReference type="SUPFAM" id="SSF49363">
    <property type="entry name" value="Purple acid phosphatase, N-terminal domain"/>
    <property type="match status" value="1"/>
</dbReference>
<dbReference type="Gene3D" id="3.60.21.10">
    <property type="match status" value="1"/>
</dbReference>
<accession>A0A6N7VMY3</accession>
<comment type="caution">
    <text evidence="5">The sequence shown here is derived from an EMBL/GenBank/DDBJ whole genome shotgun (WGS) entry which is preliminary data.</text>
</comment>
<evidence type="ECO:0000256" key="2">
    <source>
        <dbReference type="SAM" id="Phobius"/>
    </source>
</evidence>
<evidence type="ECO:0000256" key="1">
    <source>
        <dbReference type="ARBA" id="ARBA00022729"/>
    </source>
</evidence>
<dbReference type="RefSeq" id="WP_308664492.1">
    <property type="nucleotide sequence ID" value="NZ_VULN01000021.1"/>
</dbReference>
<dbReference type="InterPro" id="IPR008963">
    <property type="entry name" value="Purple_acid_Pase-like_N"/>
</dbReference>
<evidence type="ECO:0000259" key="4">
    <source>
        <dbReference type="Pfam" id="PF16656"/>
    </source>
</evidence>
<dbReference type="GO" id="GO:0003993">
    <property type="term" value="F:acid phosphatase activity"/>
    <property type="evidence" value="ECO:0007669"/>
    <property type="project" value="InterPro"/>
</dbReference>
<evidence type="ECO:0000313" key="5">
    <source>
        <dbReference type="EMBL" id="MSS83064.1"/>
    </source>
</evidence>
<dbReference type="Gene3D" id="2.60.40.380">
    <property type="entry name" value="Purple acid phosphatase-like, N-terminal"/>
    <property type="match status" value="1"/>
</dbReference>
<dbReference type="Proteomes" id="UP000441455">
    <property type="component" value="Unassembled WGS sequence"/>
</dbReference>
<proteinExistence type="predicted"/>
<organism evidence="5 6">
    <name type="scientific">Acidaminococcus fermentans</name>
    <dbReference type="NCBI Taxonomy" id="905"/>
    <lineage>
        <taxon>Bacteria</taxon>
        <taxon>Bacillati</taxon>
        <taxon>Bacillota</taxon>
        <taxon>Negativicutes</taxon>
        <taxon>Acidaminococcales</taxon>
        <taxon>Acidaminococcaceae</taxon>
        <taxon>Acidaminococcus</taxon>
    </lineage>
</organism>
<dbReference type="AlphaFoldDB" id="A0A6N7VMY3"/>
<dbReference type="PANTHER" id="PTHR45867:SF3">
    <property type="entry name" value="ACID PHOSPHATASE TYPE 7"/>
    <property type="match status" value="1"/>
</dbReference>
<dbReference type="PANTHER" id="PTHR45867">
    <property type="entry name" value="PURPLE ACID PHOSPHATASE"/>
    <property type="match status" value="1"/>
</dbReference>
<dbReference type="InterPro" id="IPR004843">
    <property type="entry name" value="Calcineurin-like_PHP"/>
</dbReference>
<dbReference type="GO" id="GO:0046872">
    <property type="term" value="F:metal ion binding"/>
    <property type="evidence" value="ECO:0007669"/>
    <property type="project" value="InterPro"/>
</dbReference>
<protein>
    <submittedName>
        <fullName evidence="5">Metallophosphoesterase family protein</fullName>
    </submittedName>
</protein>
<keyword evidence="1" id="KW-0732">Signal</keyword>
<dbReference type="SUPFAM" id="SSF56300">
    <property type="entry name" value="Metallo-dependent phosphatases"/>
    <property type="match status" value="1"/>
</dbReference>
<keyword evidence="2" id="KW-0812">Transmembrane</keyword>
<feature type="transmembrane region" description="Helical" evidence="2">
    <location>
        <begin position="12"/>
        <end position="31"/>
    </location>
</feature>
<reference evidence="5 6" key="1">
    <citation type="submission" date="2019-08" db="EMBL/GenBank/DDBJ databases">
        <title>In-depth cultivation of the pig gut microbiome towards novel bacterial diversity and tailored functional studies.</title>
        <authorList>
            <person name="Wylensek D."/>
            <person name="Hitch T.C.A."/>
            <person name="Clavel T."/>
        </authorList>
    </citation>
    <scope>NUCLEOTIDE SEQUENCE [LARGE SCALE GENOMIC DNA]</scope>
    <source>
        <strain evidence="5 6">WCA-389-WT-5B</strain>
    </source>
</reference>
<dbReference type="Pfam" id="PF16656">
    <property type="entry name" value="Pur_ac_phosph_N"/>
    <property type="match status" value="1"/>
</dbReference>
<gene>
    <name evidence="5" type="ORF">FX155_10760</name>
</gene>
<dbReference type="InterPro" id="IPR029052">
    <property type="entry name" value="Metallo-depent_PP-like"/>
</dbReference>
<name>A0A6N7VMY3_ACIFE</name>